<organism evidence="4 5">
    <name type="scientific">Naegleria lovaniensis</name>
    <name type="common">Amoeba</name>
    <dbReference type="NCBI Taxonomy" id="51637"/>
    <lineage>
        <taxon>Eukaryota</taxon>
        <taxon>Discoba</taxon>
        <taxon>Heterolobosea</taxon>
        <taxon>Tetramitia</taxon>
        <taxon>Eutetramitia</taxon>
        <taxon>Vahlkampfiidae</taxon>
        <taxon>Naegleria</taxon>
    </lineage>
</organism>
<evidence type="ECO:0000313" key="5">
    <source>
        <dbReference type="Proteomes" id="UP000816034"/>
    </source>
</evidence>
<dbReference type="PANTHER" id="PTHR46535">
    <property type="entry name" value="NEDD4-BINDING PROTEIN 2"/>
    <property type="match status" value="1"/>
</dbReference>
<dbReference type="Proteomes" id="UP000816034">
    <property type="component" value="Unassembled WGS sequence"/>
</dbReference>
<dbReference type="SMART" id="SM00463">
    <property type="entry name" value="SMR"/>
    <property type="match status" value="1"/>
</dbReference>
<feature type="compositionally biased region" description="Low complexity" evidence="1">
    <location>
        <begin position="318"/>
        <end position="343"/>
    </location>
</feature>
<dbReference type="GO" id="GO:0005634">
    <property type="term" value="C:nucleus"/>
    <property type="evidence" value="ECO:0007669"/>
    <property type="project" value="TreeGrafter"/>
</dbReference>
<dbReference type="InterPro" id="IPR009060">
    <property type="entry name" value="UBA-like_sf"/>
</dbReference>
<dbReference type="EMBL" id="PYSW02000011">
    <property type="protein sequence ID" value="KAG2388089.1"/>
    <property type="molecule type" value="Genomic_DNA"/>
</dbReference>
<dbReference type="GO" id="GO:0043130">
    <property type="term" value="F:ubiquitin binding"/>
    <property type="evidence" value="ECO:0007669"/>
    <property type="project" value="InterPro"/>
</dbReference>
<dbReference type="GO" id="GO:0004519">
    <property type="term" value="F:endonuclease activity"/>
    <property type="evidence" value="ECO:0007669"/>
    <property type="project" value="TreeGrafter"/>
</dbReference>
<feature type="domain" description="Smr" evidence="2">
    <location>
        <begin position="544"/>
        <end position="617"/>
    </location>
</feature>
<dbReference type="InterPro" id="IPR003892">
    <property type="entry name" value="CUE"/>
</dbReference>
<evidence type="ECO:0000256" key="1">
    <source>
        <dbReference type="SAM" id="MobiDB-lite"/>
    </source>
</evidence>
<dbReference type="PANTHER" id="PTHR46535:SF1">
    <property type="entry name" value="NEDD4-BINDING PROTEIN 2"/>
    <property type="match status" value="1"/>
</dbReference>
<dbReference type="InterPro" id="IPR002625">
    <property type="entry name" value="Smr_dom"/>
</dbReference>
<feature type="region of interest" description="Disordered" evidence="1">
    <location>
        <begin position="210"/>
        <end position="245"/>
    </location>
</feature>
<dbReference type="GeneID" id="68093395"/>
<dbReference type="PROSITE" id="PS51140">
    <property type="entry name" value="CUE"/>
    <property type="match status" value="1"/>
</dbReference>
<evidence type="ECO:0008006" key="6">
    <source>
        <dbReference type="Google" id="ProtNLM"/>
    </source>
</evidence>
<dbReference type="InterPro" id="IPR052772">
    <property type="entry name" value="Endo/PolyKinase_Domain-Protein"/>
</dbReference>
<dbReference type="SUPFAM" id="SSF46934">
    <property type="entry name" value="UBA-like"/>
    <property type="match status" value="1"/>
</dbReference>
<feature type="region of interest" description="Disordered" evidence="1">
    <location>
        <begin position="285"/>
        <end position="345"/>
    </location>
</feature>
<dbReference type="SMART" id="SM00546">
    <property type="entry name" value="CUE"/>
    <property type="match status" value="1"/>
</dbReference>
<dbReference type="Pfam" id="PF02845">
    <property type="entry name" value="CUE"/>
    <property type="match status" value="1"/>
</dbReference>
<dbReference type="PROSITE" id="PS50828">
    <property type="entry name" value="SMR"/>
    <property type="match status" value="1"/>
</dbReference>
<dbReference type="Gene3D" id="3.30.1370.110">
    <property type="match status" value="1"/>
</dbReference>
<proteinExistence type="predicted"/>
<name>A0AA88KNJ3_NAELO</name>
<feature type="compositionally biased region" description="Polar residues" evidence="1">
    <location>
        <begin position="1"/>
        <end position="17"/>
    </location>
</feature>
<evidence type="ECO:0000259" key="3">
    <source>
        <dbReference type="PROSITE" id="PS51140"/>
    </source>
</evidence>
<sequence>MSSLSSAATPESNNNPRSGEVLDPILQTIIMEFSPLVDEDVIKTLYLDNGCDFDQTINQLYFIISEPSFDQTSSIGSSSAEASNIANFDGSEGYQDFPLHSPININDQENISLLFNMFKDVKNESGEYCIVDRDFIQFLYEENDKDLFSCMGVLRKALLDDDTAEEDVFIEDEKSKQMEKQKKQATSLFAALEDPKNKSLTEMARELPVYFKQNDPEEKKKKQQKRNQQKNIEKKKKMQLENREKQQKVNMLTEMFPNIEQSLIEAMLIACDNNVEEATMAILNQTNKPSSSSHQGSKKKTSRGVVRNDLLVGGSRWNSSTTSNTNTNTSGNSNHSQSSKKSTPVTLSLEMKRQKLGEIIKGKSISLDHAMEIFEQCDQNLTATVEYLSQLYPAQFNPNELLNSSSNLLIKPKEEEIIYGTTIGPQSAVMPSNIVDIKKPAVKQAMSHVALDELIQKRKHYQLPELIDTESSYLQASSQYSKLRDKFMDLAVSAQQKGNHGLATQFMSKARQYSLIVEDCREKANEIRLREQTGGNLIRKPRTIDLHGLVLSDAIDTLNEYLSKHQNEPHRKINIVTGTGKHSSNNKPVLLPAVEQYLTENGYSFKQIAPGVFQVRT</sequence>
<feature type="region of interest" description="Disordered" evidence="1">
    <location>
        <begin position="1"/>
        <end position="20"/>
    </location>
</feature>
<feature type="compositionally biased region" description="Basic residues" evidence="1">
    <location>
        <begin position="221"/>
        <end position="237"/>
    </location>
</feature>
<dbReference type="AlphaFoldDB" id="A0AA88KNJ3"/>
<feature type="compositionally biased region" description="Polar residues" evidence="1">
    <location>
        <begin position="285"/>
        <end position="295"/>
    </location>
</feature>
<feature type="domain" description="CUE" evidence="3">
    <location>
        <begin position="244"/>
        <end position="287"/>
    </location>
</feature>
<keyword evidence="5" id="KW-1185">Reference proteome</keyword>
<gene>
    <name evidence="4" type="ORF">C9374_000939</name>
</gene>
<dbReference type="InterPro" id="IPR036063">
    <property type="entry name" value="Smr_dom_sf"/>
</dbReference>
<reference evidence="4 5" key="1">
    <citation type="journal article" date="2018" name="BMC Genomics">
        <title>The genome of Naegleria lovaniensis, the basis for a comparative approach to unravel pathogenicity factors of the human pathogenic amoeba N. fowleri.</title>
        <authorList>
            <person name="Liechti N."/>
            <person name="Schurch N."/>
            <person name="Bruggmann R."/>
            <person name="Wittwer M."/>
        </authorList>
    </citation>
    <scope>NUCLEOTIDE SEQUENCE [LARGE SCALE GENOMIC DNA]</scope>
    <source>
        <strain evidence="4 5">ATCC 30569</strain>
    </source>
</reference>
<dbReference type="SUPFAM" id="SSF160443">
    <property type="entry name" value="SMR domain-like"/>
    <property type="match status" value="1"/>
</dbReference>
<comment type="caution">
    <text evidence="4">The sequence shown here is derived from an EMBL/GenBank/DDBJ whole genome shotgun (WGS) entry which is preliminary data.</text>
</comment>
<evidence type="ECO:0000259" key="2">
    <source>
        <dbReference type="PROSITE" id="PS50828"/>
    </source>
</evidence>
<dbReference type="Gene3D" id="1.10.8.10">
    <property type="entry name" value="DNA helicase RuvA subunit, C-terminal domain"/>
    <property type="match status" value="1"/>
</dbReference>
<dbReference type="RefSeq" id="XP_044552081.1">
    <property type="nucleotide sequence ID" value="XM_044699571.1"/>
</dbReference>
<evidence type="ECO:0000313" key="4">
    <source>
        <dbReference type="EMBL" id="KAG2388089.1"/>
    </source>
</evidence>
<protein>
    <recommendedName>
        <fullName evidence="6">Smr domain-containing protein</fullName>
    </recommendedName>
</protein>
<dbReference type="Pfam" id="PF01713">
    <property type="entry name" value="Smr"/>
    <property type="match status" value="1"/>
</dbReference>
<dbReference type="CDD" id="cd14279">
    <property type="entry name" value="CUE"/>
    <property type="match status" value="1"/>
</dbReference>
<accession>A0AA88KNJ3</accession>